<dbReference type="STRING" id="1365950.SAMN05428963_10823"/>
<accession>A0A1T4RW69</accession>
<dbReference type="EMBL" id="FUXL01000008">
    <property type="protein sequence ID" value="SKA20213.1"/>
    <property type="molecule type" value="Genomic_DNA"/>
</dbReference>
<dbReference type="Proteomes" id="UP000190135">
    <property type="component" value="Unassembled WGS sequence"/>
</dbReference>
<evidence type="ECO:0000313" key="1">
    <source>
        <dbReference type="EMBL" id="SKA20213.1"/>
    </source>
</evidence>
<dbReference type="AlphaFoldDB" id="A0A1T4RW69"/>
<dbReference type="RefSeq" id="WP_078708765.1">
    <property type="nucleotide sequence ID" value="NZ_FUXL01000008.1"/>
</dbReference>
<keyword evidence="2" id="KW-1185">Reference proteome</keyword>
<gene>
    <name evidence="1" type="ORF">SAMN05428963_10823</name>
</gene>
<proteinExistence type="predicted"/>
<organism evidence="1 2">
    <name type="scientific">Consotaella salsifontis</name>
    <dbReference type="NCBI Taxonomy" id="1365950"/>
    <lineage>
        <taxon>Bacteria</taxon>
        <taxon>Pseudomonadati</taxon>
        <taxon>Pseudomonadota</taxon>
        <taxon>Alphaproteobacteria</taxon>
        <taxon>Hyphomicrobiales</taxon>
        <taxon>Aurantimonadaceae</taxon>
        <taxon>Consotaella</taxon>
    </lineage>
</organism>
<reference evidence="1 2" key="1">
    <citation type="submission" date="2017-02" db="EMBL/GenBank/DDBJ databases">
        <authorList>
            <person name="Peterson S.W."/>
        </authorList>
    </citation>
    <scope>NUCLEOTIDE SEQUENCE [LARGE SCALE GENOMIC DNA]</scope>
    <source>
        <strain evidence="1 2">USBA 369</strain>
    </source>
</reference>
<protein>
    <submittedName>
        <fullName evidence="1">Uncharacterized protein</fullName>
    </submittedName>
</protein>
<evidence type="ECO:0000313" key="2">
    <source>
        <dbReference type="Proteomes" id="UP000190135"/>
    </source>
</evidence>
<dbReference type="OrthoDB" id="8410645at2"/>
<name>A0A1T4RW69_9HYPH</name>
<sequence>MQTAEMRRMRGMRVSLADIAQSAGITRQAVFYRLGGQRKAKRPSVAANSNIDRRNVVTRVVPFNGGCSTASGLAPVTLRRVPTIDGVAEDGAAA</sequence>